<reference evidence="1 2" key="1">
    <citation type="submission" date="2018-08" db="EMBL/GenBank/DDBJ databases">
        <title>A genome reference for cultivated species of the human gut microbiota.</title>
        <authorList>
            <person name="Zou Y."/>
            <person name="Xue W."/>
            <person name="Luo G."/>
        </authorList>
    </citation>
    <scope>NUCLEOTIDE SEQUENCE [LARGE SCALE GENOMIC DNA]</scope>
    <source>
        <strain evidence="1 2">AF21-25</strain>
    </source>
</reference>
<evidence type="ECO:0000313" key="1">
    <source>
        <dbReference type="EMBL" id="RGS69379.1"/>
    </source>
</evidence>
<dbReference type="Proteomes" id="UP000285981">
    <property type="component" value="Unassembled WGS sequence"/>
</dbReference>
<accession>A0A412KKR0</accession>
<proteinExistence type="predicted"/>
<dbReference type="EMBL" id="QRVU01000055">
    <property type="protein sequence ID" value="RGS69379.1"/>
    <property type="molecule type" value="Genomic_DNA"/>
</dbReference>
<gene>
    <name evidence="1" type="ORF">DWX78_10850</name>
</gene>
<dbReference type="AlphaFoldDB" id="A0A412KKR0"/>
<evidence type="ECO:0000313" key="2">
    <source>
        <dbReference type="Proteomes" id="UP000285981"/>
    </source>
</evidence>
<sequence length="173" mass="20285">MDRKEEYKIENLTMLQIQYLIELNKLEKKKGAVRMIAAKCGVNHSQVSRFFKKCIEEGELTESLDFTENGKRKLDWRCKMIRDVRDYLERSGITEGTEEVLKGMIENIDYIQLEKLVKSDRRMNPKTKMQKREDVITDIRDILEYGNHEVAVTILQHDGAKRSMADRGFEPVA</sequence>
<organism evidence="1 2">
    <name type="scientific">Dorea formicigenerans</name>
    <dbReference type="NCBI Taxonomy" id="39486"/>
    <lineage>
        <taxon>Bacteria</taxon>
        <taxon>Bacillati</taxon>
        <taxon>Bacillota</taxon>
        <taxon>Clostridia</taxon>
        <taxon>Lachnospirales</taxon>
        <taxon>Lachnospiraceae</taxon>
        <taxon>Dorea</taxon>
    </lineage>
</organism>
<protein>
    <submittedName>
        <fullName evidence="1">Uncharacterized protein</fullName>
    </submittedName>
</protein>
<comment type="caution">
    <text evidence="1">The sequence shown here is derived from an EMBL/GenBank/DDBJ whole genome shotgun (WGS) entry which is preliminary data.</text>
</comment>
<name>A0A412KKR0_9FIRM</name>